<dbReference type="AlphaFoldDB" id="A0A9W6VCE8"/>
<proteinExistence type="predicted"/>
<name>A0A9W6VCE8_9PSEU</name>
<sequence length="65" mass="6982">MVWSFLSVGAQRGLRWCRAGKRGLDKPSTTGVSVRDPGVDGGVVFIRREHRGNDDVSGVSPRGVS</sequence>
<dbReference type="Proteomes" id="UP001165042">
    <property type="component" value="Unassembled WGS sequence"/>
</dbReference>
<comment type="caution">
    <text evidence="1">The sequence shown here is derived from an EMBL/GenBank/DDBJ whole genome shotgun (WGS) entry which is preliminary data.</text>
</comment>
<protein>
    <submittedName>
        <fullName evidence="1">Uncharacterized protein</fullName>
    </submittedName>
</protein>
<reference evidence="1" key="1">
    <citation type="submission" date="2023-02" db="EMBL/GenBank/DDBJ databases">
        <title>Actinokineospora globicatena NBRC 15670.</title>
        <authorList>
            <person name="Ichikawa N."/>
            <person name="Sato H."/>
            <person name="Tonouchi N."/>
        </authorList>
    </citation>
    <scope>NUCLEOTIDE SEQUENCE</scope>
    <source>
        <strain evidence="1">NBRC 15670</strain>
    </source>
</reference>
<accession>A0A9W6VCE8</accession>
<keyword evidence="2" id="KW-1185">Reference proteome</keyword>
<dbReference type="EMBL" id="BSSD01000011">
    <property type="protein sequence ID" value="GLW94894.1"/>
    <property type="molecule type" value="Genomic_DNA"/>
</dbReference>
<evidence type="ECO:0000313" key="1">
    <source>
        <dbReference type="EMBL" id="GLW94894.1"/>
    </source>
</evidence>
<evidence type="ECO:0000313" key="2">
    <source>
        <dbReference type="Proteomes" id="UP001165042"/>
    </source>
</evidence>
<organism evidence="1 2">
    <name type="scientific">Actinokineospora globicatena</name>
    <dbReference type="NCBI Taxonomy" id="103729"/>
    <lineage>
        <taxon>Bacteria</taxon>
        <taxon>Bacillati</taxon>
        <taxon>Actinomycetota</taxon>
        <taxon>Actinomycetes</taxon>
        <taxon>Pseudonocardiales</taxon>
        <taxon>Pseudonocardiaceae</taxon>
        <taxon>Actinokineospora</taxon>
    </lineage>
</organism>
<gene>
    <name evidence="1" type="ORF">Aglo03_57100</name>
</gene>